<dbReference type="OrthoDB" id="9939746at2"/>
<comment type="caution">
    <text evidence="1">The sequence shown here is derived from an EMBL/GenBank/DDBJ whole genome shotgun (WGS) entry which is preliminary data.</text>
</comment>
<sequence>MSAKQLQETITIAIHNREDLDKISSMKLDLLLPKHPEKIIKRGKVYNKTEPVVVCELPVVVHETIPIKKAKAQVNSITATLIKQNPS</sequence>
<gene>
    <name evidence="1" type="ORF">SPSYN_02593</name>
</gene>
<proteinExistence type="predicted"/>
<dbReference type="Proteomes" id="UP000798488">
    <property type="component" value="Unassembled WGS sequence"/>
</dbReference>
<protein>
    <submittedName>
        <fullName evidence="1">Uncharacterized protein</fullName>
    </submittedName>
</protein>
<evidence type="ECO:0000313" key="1">
    <source>
        <dbReference type="EMBL" id="KAF1084189.1"/>
    </source>
</evidence>
<name>A0A9D2WMV4_9FIRM</name>
<reference evidence="1" key="1">
    <citation type="submission" date="2016-02" db="EMBL/GenBank/DDBJ databases">
        <title>Draft Genome Sequence of Sporotomaculum syntrophicum Strain FB, a Syntrophic Benzoate Degrader.</title>
        <authorList>
            <person name="Nobu M.K."/>
            <person name="Narihiro T."/>
            <person name="Qiu Y.-L."/>
            <person name="Ohashi A."/>
            <person name="Liu W.-T."/>
            <person name="Yuji S."/>
        </authorList>
    </citation>
    <scope>NUCLEOTIDE SEQUENCE</scope>
    <source>
        <strain evidence="1">FB</strain>
    </source>
</reference>
<organism evidence="1 2">
    <name type="scientific">Sporotomaculum syntrophicum</name>
    <dbReference type="NCBI Taxonomy" id="182264"/>
    <lineage>
        <taxon>Bacteria</taxon>
        <taxon>Bacillati</taxon>
        <taxon>Bacillota</taxon>
        <taxon>Clostridia</taxon>
        <taxon>Eubacteriales</taxon>
        <taxon>Desulfallaceae</taxon>
        <taxon>Sporotomaculum</taxon>
    </lineage>
</organism>
<evidence type="ECO:0000313" key="2">
    <source>
        <dbReference type="Proteomes" id="UP000798488"/>
    </source>
</evidence>
<accession>A0A9D2WMV4</accession>
<dbReference type="EMBL" id="LSRS01000006">
    <property type="protein sequence ID" value="KAF1084189.1"/>
    <property type="molecule type" value="Genomic_DNA"/>
</dbReference>
<keyword evidence="2" id="KW-1185">Reference proteome</keyword>
<dbReference type="AlphaFoldDB" id="A0A9D2WMV4"/>
<dbReference type="RefSeq" id="WP_161822882.1">
    <property type="nucleotide sequence ID" value="NZ_LSRS01000006.1"/>
</dbReference>